<protein>
    <submittedName>
        <fullName evidence="2">Alkyl hydroperoxide reductase AhpD</fullName>
    </submittedName>
</protein>
<dbReference type="InterPro" id="IPR004675">
    <property type="entry name" value="AhpD_core"/>
</dbReference>
<reference evidence="2 3" key="1">
    <citation type="submission" date="2021-01" db="EMBL/GenBank/DDBJ databases">
        <title>Whole genome shotgun sequence of Planotetraspora mira NBRC 15435.</title>
        <authorList>
            <person name="Komaki H."/>
            <person name="Tamura T."/>
        </authorList>
    </citation>
    <scope>NUCLEOTIDE SEQUENCE [LARGE SCALE GENOMIC DNA]</scope>
    <source>
        <strain evidence="2 3">NBRC 15435</strain>
    </source>
</reference>
<name>A0A8J3X5H7_9ACTN</name>
<keyword evidence="3" id="KW-1185">Reference proteome</keyword>
<dbReference type="EMBL" id="BOOO01000010">
    <property type="protein sequence ID" value="GII28762.1"/>
    <property type="molecule type" value="Genomic_DNA"/>
</dbReference>
<dbReference type="PANTHER" id="PTHR34846:SF10">
    <property type="entry name" value="CYTOPLASMIC PROTEIN"/>
    <property type="match status" value="1"/>
</dbReference>
<dbReference type="InterPro" id="IPR003779">
    <property type="entry name" value="CMD-like"/>
</dbReference>
<sequence>MQERMRMQEVAPGGYRKVLELNTYVQANVNPTLLELIKLRASMVNGCAFCVDMHSADALKAGETSRRRLALSAWTESPFFTEEERAALALTDAVTRISEGGVPDQVWDAARAIWSEKEVADIVMAAIMINAFNRIAISTRRLPEGA</sequence>
<evidence type="ECO:0000259" key="1">
    <source>
        <dbReference type="Pfam" id="PF02627"/>
    </source>
</evidence>
<evidence type="ECO:0000313" key="2">
    <source>
        <dbReference type="EMBL" id="GII28762.1"/>
    </source>
</evidence>
<dbReference type="NCBIfam" id="TIGR00778">
    <property type="entry name" value="ahpD_dom"/>
    <property type="match status" value="1"/>
</dbReference>
<dbReference type="GO" id="GO:0051920">
    <property type="term" value="F:peroxiredoxin activity"/>
    <property type="evidence" value="ECO:0007669"/>
    <property type="project" value="InterPro"/>
</dbReference>
<organism evidence="2 3">
    <name type="scientific">Planotetraspora mira</name>
    <dbReference type="NCBI Taxonomy" id="58121"/>
    <lineage>
        <taxon>Bacteria</taxon>
        <taxon>Bacillati</taxon>
        <taxon>Actinomycetota</taxon>
        <taxon>Actinomycetes</taxon>
        <taxon>Streptosporangiales</taxon>
        <taxon>Streptosporangiaceae</taxon>
        <taxon>Planotetraspora</taxon>
    </lineage>
</organism>
<feature type="domain" description="Carboxymuconolactone decarboxylase-like" evidence="1">
    <location>
        <begin position="19"/>
        <end position="92"/>
    </location>
</feature>
<dbReference type="Proteomes" id="UP000650628">
    <property type="component" value="Unassembled WGS sequence"/>
</dbReference>
<dbReference type="Pfam" id="PF02627">
    <property type="entry name" value="CMD"/>
    <property type="match status" value="1"/>
</dbReference>
<dbReference type="Gene3D" id="1.20.1290.10">
    <property type="entry name" value="AhpD-like"/>
    <property type="match status" value="1"/>
</dbReference>
<comment type="caution">
    <text evidence="2">The sequence shown here is derived from an EMBL/GenBank/DDBJ whole genome shotgun (WGS) entry which is preliminary data.</text>
</comment>
<accession>A0A8J3X5H7</accession>
<gene>
    <name evidence="2" type="ORF">Pmi06nite_22040</name>
</gene>
<proteinExistence type="predicted"/>
<evidence type="ECO:0000313" key="3">
    <source>
        <dbReference type="Proteomes" id="UP000650628"/>
    </source>
</evidence>
<dbReference type="InterPro" id="IPR029032">
    <property type="entry name" value="AhpD-like"/>
</dbReference>
<dbReference type="AlphaFoldDB" id="A0A8J3X5H7"/>
<dbReference type="PANTHER" id="PTHR34846">
    <property type="entry name" value="4-CARBOXYMUCONOLACTONE DECARBOXYLASE FAMILY PROTEIN (AFU_ORTHOLOGUE AFUA_6G11590)"/>
    <property type="match status" value="1"/>
</dbReference>
<dbReference type="SUPFAM" id="SSF69118">
    <property type="entry name" value="AhpD-like"/>
    <property type="match status" value="1"/>
</dbReference>